<reference evidence="2" key="1">
    <citation type="submission" date="2022-06" db="EMBL/GenBank/DDBJ databases">
        <authorList>
            <consortium name="SYNGENTA / RWTH Aachen University"/>
        </authorList>
    </citation>
    <scope>NUCLEOTIDE SEQUENCE</scope>
</reference>
<name>A0AAV0B6C6_PHAPC</name>
<evidence type="ECO:0000313" key="2">
    <source>
        <dbReference type="EMBL" id="CAH7681018.1"/>
    </source>
</evidence>
<evidence type="ECO:0000256" key="1">
    <source>
        <dbReference type="SAM" id="Phobius"/>
    </source>
</evidence>
<keyword evidence="1" id="KW-0472">Membrane</keyword>
<feature type="transmembrane region" description="Helical" evidence="1">
    <location>
        <begin position="5"/>
        <end position="24"/>
    </location>
</feature>
<gene>
    <name evidence="2" type="ORF">PPACK8108_LOCUS13559</name>
</gene>
<dbReference type="EMBL" id="CALTRL010003371">
    <property type="protein sequence ID" value="CAH7681018.1"/>
    <property type="molecule type" value="Genomic_DNA"/>
</dbReference>
<sequence>MLPSYCSLSSLHYSLLLCPAFFFFKKKNPYSLYPVSSALLSCYPCAVLILFQSFKSFLILSL</sequence>
<feature type="non-terminal residue" evidence="2">
    <location>
        <position position="62"/>
    </location>
</feature>
<evidence type="ECO:0000313" key="3">
    <source>
        <dbReference type="Proteomes" id="UP001153365"/>
    </source>
</evidence>
<keyword evidence="1" id="KW-0812">Transmembrane</keyword>
<protein>
    <submittedName>
        <fullName evidence="2">Uncharacterized protein</fullName>
    </submittedName>
</protein>
<feature type="non-terminal residue" evidence="2">
    <location>
        <position position="1"/>
    </location>
</feature>
<accession>A0AAV0B6C6</accession>
<comment type="caution">
    <text evidence="2">The sequence shown here is derived from an EMBL/GenBank/DDBJ whole genome shotgun (WGS) entry which is preliminary data.</text>
</comment>
<keyword evidence="1" id="KW-1133">Transmembrane helix</keyword>
<dbReference type="Proteomes" id="UP001153365">
    <property type="component" value="Unassembled WGS sequence"/>
</dbReference>
<feature type="transmembrane region" description="Helical" evidence="1">
    <location>
        <begin position="30"/>
        <end position="51"/>
    </location>
</feature>
<organism evidence="2 3">
    <name type="scientific">Phakopsora pachyrhizi</name>
    <name type="common">Asian soybean rust disease fungus</name>
    <dbReference type="NCBI Taxonomy" id="170000"/>
    <lineage>
        <taxon>Eukaryota</taxon>
        <taxon>Fungi</taxon>
        <taxon>Dikarya</taxon>
        <taxon>Basidiomycota</taxon>
        <taxon>Pucciniomycotina</taxon>
        <taxon>Pucciniomycetes</taxon>
        <taxon>Pucciniales</taxon>
        <taxon>Phakopsoraceae</taxon>
        <taxon>Phakopsora</taxon>
    </lineage>
</organism>
<proteinExistence type="predicted"/>
<dbReference type="AlphaFoldDB" id="A0AAV0B6C6"/>
<keyword evidence="3" id="KW-1185">Reference proteome</keyword>